<keyword evidence="1" id="KW-1133">Transmembrane helix</keyword>
<organism evidence="2 3">
    <name type="scientific">Gracilibacillus halotolerans</name>
    <dbReference type="NCBI Taxonomy" id="74386"/>
    <lineage>
        <taxon>Bacteria</taxon>
        <taxon>Bacillati</taxon>
        <taxon>Bacillota</taxon>
        <taxon>Bacilli</taxon>
        <taxon>Bacillales</taxon>
        <taxon>Bacillaceae</taxon>
        <taxon>Gracilibacillus</taxon>
    </lineage>
</organism>
<keyword evidence="3" id="KW-1185">Reference proteome</keyword>
<proteinExistence type="predicted"/>
<keyword evidence="1" id="KW-0812">Transmembrane</keyword>
<dbReference type="EMBL" id="JACHON010000003">
    <property type="protein sequence ID" value="MBB6512446.1"/>
    <property type="molecule type" value="Genomic_DNA"/>
</dbReference>
<dbReference type="Pfam" id="PF11193">
    <property type="entry name" value="DUF2812"/>
    <property type="match status" value="1"/>
</dbReference>
<feature type="transmembrane region" description="Helical" evidence="1">
    <location>
        <begin position="170"/>
        <end position="190"/>
    </location>
</feature>
<feature type="transmembrane region" description="Helical" evidence="1">
    <location>
        <begin position="113"/>
        <end position="131"/>
    </location>
</feature>
<evidence type="ECO:0000313" key="2">
    <source>
        <dbReference type="EMBL" id="MBB6512446.1"/>
    </source>
</evidence>
<gene>
    <name evidence="2" type="ORF">GGQ92_001229</name>
</gene>
<dbReference type="RefSeq" id="WP_184245688.1">
    <property type="nucleotide sequence ID" value="NZ_BAAACU010000058.1"/>
</dbReference>
<evidence type="ECO:0000313" key="3">
    <source>
        <dbReference type="Proteomes" id="UP000572212"/>
    </source>
</evidence>
<keyword evidence="1" id="KW-0472">Membrane</keyword>
<accession>A0A841RLV9</accession>
<evidence type="ECO:0008006" key="4">
    <source>
        <dbReference type="Google" id="ProtNLM"/>
    </source>
</evidence>
<evidence type="ECO:0000256" key="1">
    <source>
        <dbReference type="SAM" id="Phobius"/>
    </source>
</evidence>
<dbReference type="Proteomes" id="UP000572212">
    <property type="component" value="Unassembled WGS sequence"/>
</dbReference>
<sequence>MFKFKFFLDFDKEEKWLEDMARNGYHLNKASFGYHFLEGEPEETTIKIDYRRFKYKEDFLDYCSLFEDSGWKHISGTKNSGIQYFKKDTNTEEDDIFSDYHSKAARYKRYSSMSFQLAISYLPLLVVFYLTDIIDFNAFVNPKELYYTPGLWDKTGTSFWFSFLFETPFALMRGFAWSFIPLTMLLYLFFSIKSNRLYVQKSDKEFS</sequence>
<reference evidence="2 3" key="1">
    <citation type="submission" date="2020-08" db="EMBL/GenBank/DDBJ databases">
        <title>Genomic Encyclopedia of Type Strains, Phase IV (KMG-IV): sequencing the most valuable type-strain genomes for metagenomic binning, comparative biology and taxonomic classification.</title>
        <authorList>
            <person name="Goeker M."/>
        </authorList>
    </citation>
    <scope>NUCLEOTIDE SEQUENCE [LARGE SCALE GENOMIC DNA]</scope>
    <source>
        <strain evidence="2 3">DSM 11805</strain>
    </source>
</reference>
<dbReference type="AlphaFoldDB" id="A0A841RLV9"/>
<dbReference type="InterPro" id="IPR021359">
    <property type="entry name" value="DUF2812"/>
</dbReference>
<protein>
    <recommendedName>
        <fullName evidence="4">DUF2812 domain-containing protein</fullName>
    </recommendedName>
</protein>
<comment type="caution">
    <text evidence="2">The sequence shown here is derived from an EMBL/GenBank/DDBJ whole genome shotgun (WGS) entry which is preliminary data.</text>
</comment>
<name>A0A841RLV9_9BACI</name>